<proteinExistence type="predicted"/>
<accession>A0A6M5Z3V3</accession>
<evidence type="ECO:0000313" key="1">
    <source>
        <dbReference type="EMBL" id="QJX00405.1"/>
    </source>
</evidence>
<keyword evidence="2" id="KW-1185">Reference proteome</keyword>
<sequence>MHAGKKLAPAGIVIRDGTSQEDGCGDFARFIEGKCWILI</sequence>
<gene>
    <name evidence="1" type="ORF">FTUN_8035</name>
</gene>
<organism evidence="1 2">
    <name type="scientific">Frigoriglobus tundricola</name>
    <dbReference type="NCBI Taxonomy" id="2774151"/>
    <lineage>
        <taxon>Bacteria</taxon>
        <taxon>Pseudomonadati</taxon>
        <taxon>Planctomycetota</taxon>
        <taxon>Planctomycetia</taxon>
        <taxon>Gemmatales</taxon>
        <taxon>Gemmataceae</taxon>
        <taxon>Frigoriglobus</taxon>
    </lineage>
</organism>
<dbReference type="AlphaFoldDB" id="A0A6M5Z3V3"/>
<protein>
    <submittedName>
        <fullName evidence="1">Uncharacterized protein</fullName>
    </submittedName>
</protein>
<reference evidence="2" key="1">
    <citation type="submission" date="2020-05" db="EMBL/GenBank/DDBJ databases">
        <title>Frigoriglobus tundricola gen. nov., sp. nov., a psychrotolerant cellulolytic planctomycete of the family Gemmataceae with two divergent copies of 16S rRNA gene.</title>
        <authorList>
            <person name="Kulichevskaya I.S."/>
            <person name="Ivanova A.A."/>
            <person name="Naumoff D.G."/>
            <person name="Beletsky A.V."/>
            <person name="Rijpstra W.I.C."/>
            <person name="Sinninghe Damste J.S."/>
            <person name="Mardanov A.V."/>
            <person name="Ravin N.V."/>
            <person name="Dedysh S.N."/>
        </authorList>
    </citation>
    <scope>NUCLEOTIDE SEQUENCE [LARGE SCALE GENOMIC DNA]</scope>
    <source>
        <strain evidence="2">PL17</strain>
    </source>
</reference>
<dbReference type="EMBL" id="CP053452">
    <property type="protein sequence ID" value="QJX00405.1"/>
    <property type="molecule type" value="Genomic_DNA"/>
</dbReference>
<dbReference type="KEGG" id="ftj:FTUN_8035"/>
<dbReference type="Proteomes" id="UP000503447">
    <property type="component" value="Chromosome"/>
</dbReference>
<name>A0A6M5Z3V3_9BACT</name>
<evidence type="ECO:0000313" key="2">
    <source>
        <dbReference type="Proteomes" id="UP000503447"/>
    </source>
</evidence>